<organism evidence="1 2">
    <name type="scientific">Massilia violaceinigra</name>
    <dbReference type="NCBI Taxonomy" id="2045208"/>
    <lineage>
        <taxon>Bacteria</taxon>
        <taxon>Pseudomonadati</taxon>
        <taxon>Pseudomonadota</taxon>
        <taxon>Betaproteobacteria</taxon>
        <taxon>Burkholderiales</taxon>
        <taxon>Oxalobacteraceae</taxon>
        <taxon>Telluria group</taxon>
        <taxon>Massilia</taxon>
    </lineage>
</organism>
<accession>A0A2D2DJC1</accession>
<name>A0A2D2DJC1_9BURK</name>
<dbReference type="AlphaFoldDB" id="A0A2D2DJC1"/>
<dbReference type="EMBL" id="CP024608">
    <property type="protein sequence ID" value="ATQ75062.1"/>
    <property type="molecule type" value="Genomic_DNA"/>
</dbReference>
<keyword evidence="2" id="KW-1185">Reference proteome</keyword>
<evidence type="ECO:0000313" key="1">
    <source>
        <dbReference type="EMBL" id="ATQ75062.1"/>
    </source>
</evidence>
<dbReference type="KEGG" id="mass:CR152_11425"/>
<proteinExistence type="predicted"/>
<reference evidence="1" key="1">
    <citation type="submission" date="2017-10" db="EMBL/GenBank/DDBJ databases">
        <title>Massilia psychrophilum sp. nov., a novel purple-pigmented bacterium isolated from Tianshan glacier, Xinjiang Municipality, China.</title>
        <authorList>
            <person name="Wang H."/>
        </authorList>
    </citation>
    <scope>NUCLEOTIDE SEQUENCE [LARGE SCALE GENOMIC DNA]</scope>
    <source>
        <strain evidence="1">B2</strain>
    </source>
</reference>
<dbReference type="Proteomes" id="UP000229897">
    <property type="component" value="Chromosome"/>
</dbReference>
<evidence type="ECO:0000313" key="2">
    <source>
        <dbReference type="Proteomes" id="UP000229897"/>
    </source>
</evidence>
<dbReference type="OrthoDB" id="9965056at2"/>
<gene>
    <name evidence="1" type="ORF">CR152_11425</name>
</gene>
<dbReference type="RefSeq" id="WP_099875031.1">
    <property type="nucleotide sequence ID" value="NZ_CP024608.1"/>
</dbReference>
<protein>
    <submittedName>
        <fullName evidence="1">Uncharacterized protein</fullName>
    </submittedName>
</protein>
<sequence>MINEADVKANSGKTQHLLADTSLVACAPLQTLMNLDRYLGASGYDASHPWRLEIAAAVAADQSPNVEQQFREIALARANDAADLATVAVSFINDHISPAVGALVEVIEGQEKTEYSSRYSHLVLRLAKLARHLVIDAATCLESERDAMHAKLAALENEVAA</sequence>